<dbReference type="Pfam" id="PF00664">
    <property type="entry name" value="ABC_membrane"/>
    <property type="match status" value="1"/>
</dbReference>
<keyword evidence="8" id="KW-1185">Reference proteome</keyword>
<dbReference type="Proteomes" id="UP001233999">
    <property type="component" value="Unassembled WGS sequence"/>
</dbReference>
<dbReference type="EMBL" id="JASPKZ010001982">
    <property type="protein sequence ID" value="KAJ9596538.1"/>
    <property type="molecule type" value="Genomic_DNA"/>
</dbReference>
<feature type="non-terminal residue" evidence="7">
    <location>
        <position position="495"/>
    </location>
</feature>
<reference evidence="7" key="1">
    <citation type="journal article" date="2023" name="IScience">
        <title>Live-bearing cockroach genome reveals convergent evolutionary mechanisms linked to viviparity in insects and beyond.</title>
        <authorList>
            <person name="Fouks B."/>
            <person name="Harrison M.C."/>
            <person name="Mikhailova A.A."/>
            <person name="Marchal E."/>
            <person name="English S."/>
            <person name="Carruthers M."/>
            <person name="Jennings E.C."/>
            <person name="Chiamaka E.L."/>
            <person name="Frigard R.A."/>
            <person name="Pippel M."/>
            <person name="Attardo G.M."/>
            <person name="Benoit J.B."/>
            <person name="Bornberg-Bauer E."/>
            <person name="Tobe S.S."/>
        </authorList>
    </citation>
    <scope>NUCLEOTIDE SEQUENCE</scope>
    <source>
        <strain evidence="7">Stay&amp;Tobe</strain>
    </source>
</reference>
<feature type="transmembrane region" description="Helical" evidence="5">
    <location>
        <begin position="173"/>
        <end position="193"/>
    </location>
</feature>
<dbReference type="GO" id="GO:0090374">
    <property type="term" value="P:oligopeptide export from mitochondrion"/>
    <property type="evidence" value="ECO:0007669"/>
    <property type="project" value="TreeGrafter"/>
</dbReference>
<keyword evidence="2 5" id="KW-0812">Transmembrane</keyword>
<evidence type="ECO:0000313" key="7">
    <source>
        <dbReference type="EMBL" id="KAJ9596538.1"/>
    </source>
</evidence>
<feature type="transmembrane region" description="Helical" evidence="5">
    <location>
        <begin position="12"/>
        <end position="39"/>
    </location>
</feature>
<accession>A0AAD8ACG8</accession>
<dbReference type="InterPro" id="IPR027417">
    <property type="entry name" value="P-loop_NTPase"/>
</dbReference>
<evidence type="ECO:0000256" key="4">
    <source>
        <dbReference type="ARBA" id="ARBA00023136"/>
    </source>
</evidence>
<dbReference type="GO" id="GO:0005743">
    <property type="term" value="C:mitochondrial inner membrane"/>
    <property type="evidence" value="ECO:0007669"/>
    <property type="project" value="TreeGrafter"/>
</dbReference>
<evidence type="ECO:0000259" key="6">
    <source>
        <dbReference type="PROSITE" id="PS50929"/>
    </source>
</evidence>
<dbReference type="InterPro" id="IPR039421">
    <property type="entry name" value="Type_1_exporter"/>
</dbReference>
<evidence type="ECO:0000256" key="5">
    <source>
        <dbReference type="SAM" id="Phobius"/>
    </source>
</evidence>
<comment type="subcellular location">
    <subcellularLocation>
        <location evidence="1">Membrane</location>
        <topology evidence="1">Multi-pass membrane protein</topology>
    </subcellularLocation>
</comment>
<feature type="transmembrane region" description="Helical" evidence="5">
    <location>
        <begin position="107"/>
        <end position="126"/>
    </location>
</feature>
<dbReference type="InterPro" id="IPR003439">
    <property type="entry name" value="ABC_transporter-like_ATP-bd"/>
</dbReference>
<dbReference type="CDD" id="cd18577">
    <property type="entry name" value="ABC_6TM_Pgp_ABCB1_D1_like"/>
    <property type="match status" value="1"/>
</dbReference>
<dbReference type="GO" id="GO:0005524">
    <property type="term" value="F:ATP binding"/>
    <property type="evidence" value="ECO:0007669"/>
    <property type="project" value="InterPro"/>
</dbReference>
<dbReference type="InterPro" id="IPR011527">
    <property type="entry name" value="ABC1_TM_dom"/>
</dbReference>
<evidence type="ECO:0000256" key="2">
    <source>
        <dbReference type="ARBA" id="ARBA00022692"/>
    </source>
</evidence>
<comment type="caution">
    <text evidence="7">The sequence shown here is derived from an EMBL/GenBank/DDBJ whole genome shotgun (WGS) entry which is preliminary data.</text>
</comment>
<name>A0AAD8ACG8_DIPPU</name>
<dbReference type="InterPro" id="IPR036640">
    <property type="entry name" value="ABC1_TM_sf"/>
</dbReference>
<sequence length="495" mass="54576">KLSYCEFRYSKCTDVVLMIFGSLCAILHGSSLPFLAVIFGKMTNTLLFQLNSLVDSIKFLFSASYDRIPSGCSRFVSLLSHLASTMDVNMTETSMNFSDSMSTYSVYYGYISIAVLVTAFLQTYCWEMSCERQVYRLRKTFFSQILNLKSYKNKSTLILSDLERVREGIGSKCGIVIQYVSTFISGIAVGLIVNMKLTLTVLIFGPLVIGTSAYMAKVVASSSAREQEKYALAGQVAEQVLNNMRTVVAFGKQEQELKSCCRLPIGRLIAMKKYWLMAACVGAVYLINYFGYGFTFWYGSKLTAEGEASVGTLFTVFFSVMSGAFSLGNAMPFVAVISTAIGSASTLFDIIDRRPKIDSSSVFGKKPSNGRGEIELRNVSFSYPARKDVQVLNNVNLKIEKGQKIGIVGASGSGKSTIVSLLLRMYDPTSGQILLNGNDLRDLNIQWLRSKIGVVSQEPVLFGTSIFENICYGASTETHDKDIYKAASDANHHEL</sequence>
<feature type="non-terminal residue" evidence="7">
    <location>
        <position position="1"/>
    </location>
</feature>
<reference evidence="7" key="2">
    <citation type="submission" date="2023-05" db="EMBL/GenBank/DDBJ databases">
        <authorList>
            <person name="Fouks B."/>
        </authorList>
    </citation>
    <scope>NUCLEOTIDE SEQUENCE</scope>
    <source>
        <strain evidence="7">Stay&amp;Tobe</strain>
        <tissue evidence="7">Testes</tissue>
    </source>
</reference>
<organism evidence="7 8">
    <name type="scientific">Diploptera punctata</name>
    <name type="common">Pacific beetle cockroach</name>
    <dbReference type="NCBI Taxonomy" id="6984"/>
    <lineage>
        <taxon>Eukaryota</taxon>
        <taxon>Metazoa</taxon>
        <taxon>Ecdysozoa</taxon>
        <taxon>Arthropoda</taxon>
        <taxon>Hexapoda</taxon>
        <taxon>Insecta</taxon>
        <taxon>Pterygota</taxon>
        <taxon>Neoptera</taxon>
        <taxon>Polyneoptera</taxon>
        <taxon>Dictyoptera</taxon>
        <taxon>Blattodea</taxon>
        <taxon>Blaberoidea</taxon>
        <taxon>Blaberidae</taxon>
        <taxon>Diplopterinae</taxon>
        <taxon>Diploptera</taxon>
    </lineage>
</organism>
<feature type="domain" description="ABC transmembrane type-1" evidence="6">
    <location>
        <begin position="19"/>
        <end position="339"/>
    </location>
</feature>
<evidence type="ECO:0000256" key="1">
    <source>
        <dbReference type="ARBA" id="ARBA00004141"/>
    </source>
</evidence>
<feature type="transmembrane region" description="Helical" evidence="5">
    <location>
        <begin position="274"/>
        <end position="292"/>
    </location>
</feature>
<dbReference type="SUPFAM" id="SSF52540">
    <property type="entry name" value="P-loop containing nucleoside triphosphate hydrolases"/>
    <property type="match status" value="1"/>
</dbReference>
<keyword evidence="4 5" id="KW-0472">Membrane</keyword>
<gene>
    <name evidence="7" type="ORF">L9F63_012437</name>
</gene>
<dbReference type="Pfam" id="PF00005">
    <property type="entry name" value="ABC_tran"/>
    <property type="match status" value="1"/>
</dbReference>
<protein>
    <recommendedName>
        <fullName evidence="6">ABC transmembrane type-1 domain-containing protein</fullName>
    </recommendedName>
</protein>
<proteinExistence type="predicted"/>
<evidence type="ECO:0000256" key="3">
    <source>
        <dbReference type="ARBA" id="ARBA00022989"/>
    </source>
</evidence>
<dbReference type="GO" id="GO:0016887">
    <property type="term" value="F:ATP hydrolysis activity"/>
    <property type="evidence" value="ECO:0007669"/>
    <property type="project" value="InterPro"/>
</dbReference>
<keyword evidence="3 5" id="KW-1133">Transmembrane helix</keyword>
<feature type="transmembrane region" description="Helical" evidence="5">
    <location>
        <begin position="199"/>
        <end position="220"/>
    </location>
</feature>
<dbReference type="PANTHER" id="PTHR43394:SF27">
    <property type="entry name" value="ATP-DEPENDENT TRANSLOCASE ABCB1-LIKE"/>
    <property type="match status" value="1"/>
</dbReference>
<dbReference type="Gene3D" id="3.40.50.300">
    <property type="entry name" value="P-loop containing nucleotide triphosphate hydrolases"/>
    <property type="match status" value="1"/>
</dbReference>
<dbReference type="AlphaFoldDB" id="A0AAD8ACG8"/>
<dbReference type="PANTHER" id="PTHR43394">
    <property type="entry name" value="ATP-DEPENDENT PERMEASE MDL1, MITOCHONDRIAL"/>
    <property type="match status" value="1"/>
</dbReference>
<dbReference type="GO" id="GO:0015421">
    <property type="term" value="F:ABC-type oligopeptide transporter activity"/>
    <property type="evidence" value="ECO:0007669"/>
    <property type="project" value="TreeGrafter"/>
</dbReference>
<dbReference type="PROSITE" id="PS50929">
    <property type="entry name" value="ABC_TM1F"/>
    <property type="match status" value="1"/>
</dbReference>
<dbReference type="Gene3D" id="1.20.1560.10">
    <property type="entry name" value="ABC transporter type 1, transmembrane domain"/>
    <property type="match status" value="1"/>
</dbReference>
<dbReference type="SUPFAM" id="SSF90123">
    <property type="entry name" value="ABC transporter transmembrane region"/>
    <property type="match status" value="1"/>
</dbReference>
<evidence type="ECO:0000313" key="8">
    <source>
        <dbReference type="Proteomes" id="UP001233999"/>
    </source>
</evidence>